<evidence type="ECO:0000256" key="8">
    <source>
        <dbReference type="RuleBase" id="RU365068"/>
    </source>
</evidence>
<feature type="compositionally biased region" description="Basic residues" evidence="9">
    <location>
        <begin position="674"/>
        <end position="684"/>
    </location>
</feature>
<dbReference type="InterPro" id="IPR014001">
    <property type="entry name" value="Helicase_ATP-bd"/>
</dbReference>
<evidence type="ECO:0000256" key="3">
    <source>
        <dbReference type="ARBA" id="ARBA00022806"/>
    </source>
</evidence>
<dbReference type="CDD" id="cd18787">
    <property type="entry name" value="SF2_C_DEAD"/>
    <property type="match status" value="1"/>
</dbReference>
<dbReference type="GeneID" id="15805913"/>
<feature type="domain" description="Helicase ATP-binding" evidence="10">
    <location>
        <begin position="76"/>
        <end position="285"/>
    </location>
</feature>
<proteinExistence type="inferred from homology"/>
<dbReference type="GO" id="GO:0003723">
    <property type="term" value="F:RNA binding"/>
    <property type="evidence" value="ECO:0007669"/>
    <property type="project" value="UniProtKB-UniRule"/>
</dbReference>
<dbReference type="EC" id="3.6.4.13" evidence="8"/>
<evidence type="ECO:0000313" key="14">
    <source>
        <dbReference type="Proteomes" id="UP000031512"/>
    </source>
</evidence>
<dbReference type="Gene3D" id="3.40.50.300">
    <property type="entry name" value="P-loop containing nucleotide triphosphate hydrolases"/>
    <property type="match status" value="2"/>
</dbReference>
<keyword evidence="5 8" id="KW-0694">RNA-binding</keyword>
<dbReference type="GO" id="GO:0005524">
    <property type="term" value="F:ATP binding"/>
    <property type="evidence" value="ECO:0007669"/>
    <property type="project" value="UniProtKB-UniRule"/>
</dbReference>
<dbReference type="GO" id="GO:0003724">
    <property type="term" value="F:RNA helicase activity"/>
    <property type="evidence" value="ECO:0007669"/>
    <property type="project" value="UniProtKB-EC"/>
</dbReference>
<comment type="catalytic activity">
    <reaction evidence="8">
        <text>ATP + H2O = ADP + phosphate + H(+)</text>
        <dbReference type="Rhea" id="RHEA:13065"/>
        <dbReference type="ChEBI" id="CHEBI:15377"/>
        <dbReference type="ChEBI" id="CHEBI:15378"/>
        <dbReference type="ChEBI" id="CHEBI:30616"/>
        <dbReference type="ChEBI" id="CHEBI:43474"/>
        <dbReference type="ChEBI" id="CHEBI:456216"/>
        <dbReference type="EC" id="3.6.4.13"/>
    </reaction>
</comment>
<dbReference type="Proteomes" id="UP000031512">
    <property type="component" value="Chromosome 1"/>
</dbReference>
<keyword evidence="3 7" id="KW-0347">Helicase</keyword>
<dbReference type="PROSITE" id="PS51195">
    <property type="entry name" value="Q_MOTIF"/>
    <property type="match status" value="1"/>
</dbReference>
<reference evidence="13 14" key="1">
    <citation type="journal article" date="2012" name="BMC Genomics">
        <title>Comparative genomic analysis and phylogenetic position of Theileria equi.</title>
        <authorList>
            <person name="Kappmeyer L.S."/>
            <person name="Thiagarajan M."/>
            <person name="Herndon D.R."/>
            <person name="Ramsay J.D."/>
            <person name="Caler E."/>
            <person name="Djikeng A."/>
            <person name="Gillespie J.J."/>
            <person name="Lau A.O."/>
            <person name="Roalson E.H."/>
            <person name="Silva J.C."/>
            <person name="Silva M.G."/>
            <person name="Suarez C.E."/>
            <person name="Ueti M.W."/>
            <person name="Nene V.M."/>
            <person name="Mealey R.H."/>
            <person name="Knowles D.P."/>
            <person name="Brayton K.A."/>
        </authorList>
    </citation>
    <scope>NUCLEOTIDE SEQUENCE [LARGE SCALE GENOMIC DNA]</scope>
    <source>
        <strain evidence="13 14">WA</strain>
    </source>
</reference>
<dbReference type="PROSITE" id="PS51192">
    <property type="entry name" value="HELICASE_ATP_BIND_1"/>
    <property type="match status" value="1"/>
</dbReference>
<dbReference type="Pfam" id="PF13959">
    <property type="entry name" value="CTE_SPB4"/>
    <property type="match status" value="1"/>
</dbReference>
<evidence type="ECO:0000256" key="4">
    <source>
        <dbReference type="ARBA" id="ARBA00022840"/>
    </source>
</evidence>
<dbReference type="Pfam" id="PF00270">
    <property type="entry name" value="DEAD"/>
    <property type="match status" value="1"/>
</dbReference>
<evidence type="ECO:0000259" key="10">
    <source>
        <dbReference type="PROSITE" id="PS51192"/>
    </source>
</evidence>
<dbReference type="InterPro" id="IPR000629">
    <property type="entry name" value="RNA-helicase_DEAD-box_CS"/>
</dbReference>
<dbReference type="SMART" id="SM00487">
    <property type="entry name" value="DEXDc"/>
    <property type="match status" value="1"/>
</dbReference>
<protein>
    <recommendedName>
        <fullName evidence="8">ATP-dependent RNA helicase</fullName>
        <ecNumber evidence="8">3.6.4.13</ecNumber>
    </recommendedName>
</protein>
<dbReference type="AlphaFoldDB" id="L0AUL9"/>
<dbReference type="InterPro" id="IPR001650">
    <property type="entry name" value="Helicase_C-like"/>
</dbReference>
<feature type="domain" description="DEAD-box RNA helicase Q" evidence="12">
    <location>
        <begin position="44"/>
        <end position="72"/>
    </location>
</feature>
<comment type="domain">
    <text evidence="8">The Q motif is unique to and characteristic of the DEAD box family of RNA helicases and controls ATP binding and hydrolysis.</text>
</comment>
<evidence type="ECO:0000313" key="13">
    <source>
        <dbReference type="EMBL" id="AFZ79322.1"/>
    </source>
</evidence>
<evidence type="ECO:0000259" key="11">
    <source>
        <dbReference type="PROSITE" id="PS51194"/>
    </source>
</evidence>
<comment type="similarity">
    <text evidence="7">Belongs to the DEAD box helicase family.</text>
</comment>
<accession>L0AUL9</accession>
<feature type="region of interest" description="Disordered" evidence="9">
    <location>
        <begin position="735"/>
        <end position="759"/>
    </location>
</feature>
<dbReference type="eggNOG" id="KOG0345">
    <property type="taxonomic scope" value="Eukaryota"/>
</dbReference>
<evidence type="ECO:0000256" key="2">
    <source>
        <dbReference type="ARBA" id="ARBA00022801"/>
    </source>
</evidence>
<feature type="domain" description="Helicase C-terminal" evidence="11">
    <location>
        <begin position="331"/>
        <end position="505"/>
    </location>
</feature>
<evidence type="ECO:0000256" key="1">
    <source>
        <dbReference type="ARBA" id="ARBA00022741"/>
    </source>
</evidence>
<evidence type="ECO:0000256" key="6">
    <source>
        <dbReference type="PROSITE-ProRule" id="PRU00552"/>
    </source>
</evidence>
<name>L0AUL9_THEEQ</name>
<feature type="short sequence motif" description="Q motif" evidence="6">
    <location>
        <begin position="44"/>
        <end position="72"/>
    </location>
</feature>
<keyword evidence="4 7" id="KW-0067">ATP-binding</keyword>
<dbReference type="EMBL" id="CP001669">
    <property type="protein sequence ID" value="AFZ79322.1"/>
    <property type="molecule type" value="Genomic_DNA"/>
</dbReference>
<dbReference type="PROSITE" id="PS00039">
    <property type="entry name" value="DEAD_ATP_HELICASE"/>
    <property type="match status" value="1"/>
</dbReference>
<organism evidence="13 14">
    <name type="scientific">Theileria equi strain WA</name>
    <dbReference type="NCBI Taxonomy" id="1537102"/>
    <lineage>
        <taxon>Eukaryota</taxon>
        <taxon>Sar</taxon>
        <taxon>Alveolata</taxon>
        <taxon>Apicomplexa</taxon>
        <taxon>Aconoidasida</taxon>
        <taxon>Piroplasmida</taxon>
        <taxon>Theileriidae</taxon>
        <taxon>Theileria</taxon>
    </lineage>
</organism>
<dbReference type="InterPro" id="IPR011545">
    <property type="entry name" value="DEAD/DEAH_box_helicase_dom"/>
</dbReference>
<dbReference type="OrthoDB" id="7396459at2759"/>
<dbReference type="PROSITE" id="PS51194">
    <property type="entry name" value="HELICASE_CTER"/>
    <property type="match status" value="1"/>
</dbReference>
<dbReference type="SMART" id="SM01178">
    <property type="entry name" value="DUF4217"/>
    <property type="match status" value="1"/>
</dbReference>
<dbReference type="Pfam" id="PF00271">
    <property type="entry name" value="Helicase_C"/>
    <property type="match status" value="1"/>
</dbReference>
<feature type="compositionally biased region" description="Basic and acidic residues" evidence="9">
    <location>
        <begin position="656"/>
        <end position="667"/>
    </location>
</feature>
<dbReference type="SMART" id="SM00490">
    <property type="entry name" value="HELICc"/>
    <property type="match status" value="1"/>
</dbReference>
<keyword evidence="1 7" id="KW-0547">Nucleotide-binding</keyword>
<evidence type="ECO:0000256" key="7">
    <source>
        <dbReference type="RuleBase" id="RU000492"/>
    </source>
</evidence>
<dbReference type="InterPro" id="IPR025313">
    <property type="entry name" value="SPB4-like_CTE"/>
</dbReference>
<dbReference type="InterPro" id="IPR027417">
    <property type="entry name" value="P-loop_NTPase"/>
</dbReference>
<dbReference type="GO" id="GO:0016887">
    <property type="term" value="F:ATP hydrolysis activity"/>
    <property type="evidence" value="ECO:0007669"/>
    <property type="project" value="RHEA"/>
</dbReference>
<evidence type="ECO:0000256" key="5">
    <source>
        <dbReference type="ARBA" id="ARBA00022884"/>
    </source>
</evidence>
<feature type="region of interest" description="Disordered" evidence="9">
    <location>
        <begin position="656"/>
        <end position="688"/>
    </location>
</feature>
<dbReference type="KEGG" id="beq:BEWA_021700"/>
<keyword evidence="2 7" id="KW-0378">Hydrolase</keyword>
<evidence type="ECO:0000256" key="9">
    <source>
        <dbReference type="SAM" id="MobiDB-lite"/>
    </source>
</evidence>
<sequence>MFFGSKLPRLRRFGYLYKNDNDFKSKKIREEKSKNDDPVTKDSSDFSSLNLSQILVEWLRSRGITRMTKVQSLAITPLLQSGKDVLVQSRTGSGKTLCFVLPLLQLYMNTKGYNDIKGIINVFGLIVLPTRELAIQVSDIIRDSLSYIEDPGYAKTSVKTKNMFKIHDMILYCPLLIGGISIDNNVKSLNSAKEHKFVRSFLVATPGRLRHLMDMLSQEFVWSFKNLVLLILDEADRLLEMGYQNDMSIIFGQLPKQRRTGVYSATLSNGVKDLAKICLSNPVLIDPDSQTPSKDNFTLENVEKKKYSTPDGLNNYYILLNTQEKLPFVMLFIQYLKSINATKCVLFFLSCDLVDYYFDILKGLSLYSNPFDTTGSKLVEDPCVTYHKIHRKLTTKKRQQSFNAFKAPSVDTNGSNKNLHVLLCTDLFSRGIDIPKIDWIIQFDPPQDPNFYVHRIGRVCRADNTGNALLFLTPNEESYIQFQLNRNIRLTKLTNNILDPVLDIVTSISSEKILPFLLNNNVDVDTRIEDGTMTYSEYLKQRPLPNPVLPWDITAMFLSYLRSYISTDRKLLLSASKAFVSYAKSYSEHRLKLIFEINKFDYGSLATSMGVLRIPRIKEILGRKMENFMPSNIIPNSVPFKDKKLELERLKKMEETPKIIKPKEKKQPAPQKSNRTRSQKRMTKKQNSYDEWLELSKEESLVKKLKKRKITYDKFEKLLNNEESDWEQELDNFVRETQTSDNESYKKWISGGKRGRKKR</sequence>
<dbReference type="VEuPathDB" id="PiroplasmaDB:BEWA_021700"/>
<dbReference type="InterPro" id="IPR014014">
    <property type="entry name" value="RNA_helicase_DEAD_Q_motif"/>
</dbReference>
<gene>
    <name evidence="13" type="ORF">BEWA_021700</name>
</gene>
<dbReference type="PANTHER" id="PTHR24031">
    <property type="entry name" value="RNA HELICASE"/>
    <property type="match status" value="1"/>
</dbReference>
<dbReference type="RefSeq" id="XP_004828988.1">
    <property type="nucleotide sequence ID" value="XM_004828931.1"/>
</dbReference>
<dbReference type="STRING" id="1537102.L0AUL9"/>
<dbReference type="SUPFAM" id="SSF52540">
    <property type="entry name" value="P-loop containing nucleoside triphosphate hydrolases"/>
    <property type="match status" value="2"/>
</dbReference>
<evidence type="ECO:0000259" key="12">
    <source>
        <dbReference type="PROSITE" id="PS51195"/>
    </source>
</evidence>
<keyword evidence="14" id="KW-1185">Reference proteome</keyword>
<comment type="function">
    <text evidence="8">RNA helicase.</text>
</comment>